<dbReference type="PANTHER" id="PTHR24100:SF151">
    <property type="entry name" value="ICOS LIGAND"/>
    <property type="match status" value="1"/>
</dbReference>
<keyword evidence="4 11" id="KW-1133">Transmembrane helix</keyword>
<keyword evidence="14" id="KW-1185">Reference proteome</keyword>
<dbReference type="InterPro" id="IPR013106">
    <property type="entry name" value="Ig_V-set"/>
</dbReference>
<keyword evidence="3" id="KW-0732">Signal</keyword>
<sequence>MFPLMDRRSLGLHFGAFTDLLFLTVMLLTLINSCAGQRLIGSSQPIVALVGEDVVLPCYLDPAVDAYDMTLEWARPDLNPRYVLVRRYGEEAGFKKNPSYRGRSSMFSEEMKHGNISLKISKVKLSDEGGYRCFSPELSQHTTVQLVVGAVSSPVLRVTRHNSGVLLECESKGWYPEPEMFLLDAEGNLLSSSPTETIRGPDDLYTVSRKVTVEEKHGKNFSCRVTQKKIHQSRETHTVIPDHFFMVPTTPSTPILPSSSGSPASSSSQPVIIGSVIVCAALVLIPLVFFILWRRRKNKLKNKRDHESGTEQTEEGKTKTSKGDLTEFNVEKEGEEREALMKGGEEENKVDDEREEDNRSQSEPEDQLMTKPESVNEMDRTSGGREIKKSDERKEEIKQVQEMEQEQTVRPVQENSGLQMDLFTADRQRKQPQNLHNQEIERETERDEDNEGEKSEKKRRKKEKKQEQKKKGGSASREKKKLKDKQREEMKPKEESLTEMEESKKTDETELSQQKEKCVFRDDKHKRDETEFKEKTEKDQERKQSDVSRIKGEKEEKLTEQSDEKLKRDNKNEGQK</sequence>
<evidence type="ECO:0000256" key="4">
    <source>
        <dbReference type="ARBA" id="ARBA00022989"/>
    </source>
</evidence>
<keyword evidence="2 11" id="KW-0812">Transmembrane</keyword>
<evidence type="ECO:0000256" key="1">
    <source>
        <dbReference type="ARBA" id="ARBA00004370"/>
    </source>
</evidence>
<dbReference type="FunFam" id="2.60.40.10:FF:000088">
    <property type="entry name" value="Butyrophilin subfamily 1 member A1"/>
    <property type="match status" value="1"/>
</dbReference>
<dbReference type="AlphaFoldDB" id="A0AAV1GAF2"/>
<evidence type="ECO:0000256" key="7">
    <source>
        <dbReference type="ARBA" id="ARBA00023180"/>
    </source>
</evidence>
<dbReference type="InterPro" id="IPR036179">
    <property type="entry name" value="Ig-like_dom_sf"/>
</dbReference>
<feature type="compositionally biased region" description="Basic residues" evidence="10">
    <location>
        <begin position="471"/>
        <end position="484"/>
    </location>
</feature>
<keyword evidence="8" id="KW-0393">Immunoglobulin domain</keyword>
<evidence type="ECO:0000313" key="13">
    <source>
        <dbReference type="EMBL" id="CAJ1069654.1"/>
    </source>
</evidence>
<dbReference type="Gene3D" id="2.60.40.10">
    <property type="entry name" value="Immunoglobulins"/>
    <property type="match status" value="2"/>
</dbReference>
<feature type="region of interest" description="Disordered" evidence="10">
    <location>
        <begin position="300"/>
        <end position="576"/>
    </location>
</feature>
<dbReference type="PROSITE" id="PS50835">
    <property type="entry name" value="IG_LIKE"/>
    <property type="match status" value="1"/>
</dbReference>
<dbReference type="GO" id="GO:0001817">
    <property type="term" value="P:regulation of cytokine production"/>
    <property type="evidence" value="ECO:0007669"/>
    <property type="project" value="TreeGrafter"/>
</dbReference>
<dbReference type="InterPro" id="IPR013783">
    <property type="entry name" value="Ig-like_fold"/>
</dbReference>
<keyword evidence="7" id="KW-0325">Glycoprotein</keyword>
<evidence type="ECO:0000256" key="10">
    <source>
        <dbReference type="SAM" id="MobiDB-lite"/>
    </source>
</evidence>
<evidence type="ECO:0000256" key="2">
    <source>
        <dbReference type="ARBA" id="ARBA00022692"/>
    </source>
</evidence>
<feature type="domain" description="Ig-like" evidence="12">
    <location>
        <begin position="51"/>
        <end position="145"/>
    </location>
</feature>
<dbReference type="InterPro" id="IPR003599">
    <property type="entry name" value="Ig_sub"/>
</dbReference>
<dbReference type="PANTHER" id="PTHR24100">
    <property type="entry name" value="BUTYROPHILIN"/>
    <property type="match status" value="1"/>
</dbReference>
<dbReference type="InterPro" id="IPR050504">
    <property type="entry name" value="IgSF_BTN/MOG"/>
</dbReference>
<dbReference type="GO" id="GO:0042110">
    <property type="term" value="P:T cell activation"/>
    <property type="evidence" value="ECO:0007669"/>
    <property type="project" value="UniProtKB-ARBA"/>
</dbReference>
<evidence type="ECO:0000259" key="12">
    <source>
        <dbReference type="PROSITE" id="PS50835"/>
    </source>
</evidence>
<evidence type="ECO:0000313" key="14">
    <source>
        <dbReference type="Proteomes" id="UP001178508"/>
    </source>
</evidence>
<dbReference type="SMART" id="SM00409">
    <property type="entry name" value="IG"/>
    <property type="match status" value="1"/>
</dbReference>
<dbReference type="Proteomes" id="UP001178508">
    <property type="component" value="Chromosome 12"/>
</dbReference>
<dbReference type="GO" id="GO:0005102">
    <property type="term" value="F:signaling receptor binding"/>
    <property type="evidence" value="ECO:0007669"/>
    <property type="project" value="TreeGrafter"/>
</dbReference>
<gene>
    <name evidence="13" type="ORF">XNOV1_A021064</name>
</gene>
<name>A0AAV1GAF2_XYRNO</name>
<feature type="compositionally biased region" description="Basic and acidic residues" evidence="10">
    <location>
        <begin position="377"/>
        <end position="401"/>
    </location>
</feature>
<dbReference type="Pfam" id="PF22705">
    <property type="entry name" value="C2-set_3"/>
    <property type="match status" value="1"/>
</dbReference>
<feature type="compositionally biased region" description="Polar residues" evidence="10">
    <location>
        <begin position="406"/>
        <end position="418"/>
    </location>
</feature>
<dbReference type="SUPFAM" id="SSF48726">
    <property type="entry name" value="Immunoglobulin"/>
    <property type="match status" value="2"/>
</dbReference>
<protein>
    <submittedName>
        <fullName evidence="13">Trichohyalin-like</fullName>
    </submittedName>
</protein>
<dbReference type="Pfam" id="PF07686">
    <property type="entry name" value="V-set"/>
    <property type="match status" value="1"/>
</dbReference>
<evidence type="ECO:0000256" key="8">
    <source>
        <dbReference type="ARBA" id="ARBA00023319"/>
    </source>
</evidence>
<dbReference type="EMBL" id="OY660875">
    <property type="protein sequence ID" value="CAJ1069654.1"/>
    <property type="molecule type" value="Genomic_DNA"/>
</dbReference>
<dbReference type="GO" id="GO:0050863">
    <property type="term" value="P:regulation of T cell activation"/>
    <property type="evidence" value="ECO:0007669"/>
    <property type="project" value="UniProtKB-ARBA"/>
</dbReference>
<keyword evidence="6" id="KW-1015">Disulfide bond</keyword>
<dbReference type="InterPro" id="IPR053896">
    <property type="entry name" value="BTN3A2-like_Ig-C"/>
</dbReference>
<dbReference type="GO" id="GO:1903037">
    <property type="term" value="P:regulation of leukocyte cell-cell adhesion"/>
    <property type="evidence" value="ECO:0007669"/>
    <property type="project" value="UniProtKB-ARBA"/>
</dbReference>
<evidence type="ECO:0000256" key="3">
    <source>
        <dbReference type="ARBA" id="ARBA00022729"/>
    </source>
</evidence>
<feature type="transmembrane region" description="Helical" evidence="11">
    <location>
        <begin position="271"/>
        <end position="293"/>
    </location>
</feature>
<evidence type="ECO:0000256" key="6">
    <source>
        <dbReference type="ARBA" id="ARBA00023157"/>
    </source>
</evidence>
<keyword evidence="5 11" id="KW-0472">Membrane</keyword>
<evidence type="ECO:0000256" key="9">
    <source>
        <dbReference type="ARBA" id="ARBA00038221"/>
    </source>
</evidence>
<evidence type="ECO:0000256" key="11">
    <source>
        <dbReference type="SAM" id="Phobius"/>
    </source>
</evidence>
<comment type="similarity">
    <text evidence="9">Belongs to the SKINT family.</text>
</comment>
<feature type="compositionally biased region" description="Basic and acidic residues" evidence="10">
    <location>
        <begin position="304"/>
        <end position="347"/>
    </location>
</feature>
<dbReference type="GO" id="GO:0050852">
    <property type="term" value="P:T cell receptor signaling pathway"/>
    <property type="evidence" value="ECO:0007669"/>
    <property type="project" value="TreeGrafter"/>
</dbReference>
<accession>A0AAV1GAF2</accession>
<reference evidence="13" key="1">
    <citation type="submission" date="2023-08" db="EMBL/GenBank/DDBJ databases">
        <authorList>
            <person name="Alioto T."/>
            <person name="Alioto T."/>
            <person name="Gomez Garrido J."/>
        </authorList>
    </citation>
    <scope>NUCLEOTIDE SEQUENCE</scope>
</reference>
<dbReference type="InterPro" id="IPR007110">
    <property type="entry name" value="Ig-like_dom"/>
</dbReference>
<evidence type="ECO:0000256" key="5">
    <source>
        <dbReference type="ARBA" id="ARBA00023136"/>
    </source>
</evidence>
<dbReference type="GO" id="GO:0009897">
    <property type="term" value="C:external side of plasma membrane"/>
    <property type="evidence" value="ECO:0007669"/>
    <property type="project" value="TreeGrafter"/>
</dbReference>
<dbReference type="FunFam" id="2.60.40.10:FF:000142">
    <property type="entry name" value="V-set domain-containing T-cell activation inhibitor 1"/>
    <property type="match status" value="1"/>
</dbReference>
<comment type="subcellular location">
    <subcellularLocation>
        <location evidence="1">Membrane</location>
    </subcellularLocation>
</comment>
<proteinExistence type="inferred from homology"/>
<organism evidence="13 14">
    <name type="scientific">Xyrichtys novacula</name>
    <name type="common">Pearly razorfish</name>
    <name type="synonym">Hemipteronotus novacula</name>
    <dbReference type="NCBI Taxonomy" id="13765"/>
    <lineage>
        <taxon>Eukaryota</taxon>
        <taxon>Metazoa</taxon>
        <taxon>Chordata</taxon>
        <taxon>Craniata</taxon>
        <taxon>Vertebrata</taxon>
        <taxon>Euteleostomi</taxon>
        <taxon>Actinopterygii</taxon>
        <taxon>Neopterygii</taxon>
        <taxon>Teleostei</taxon>
        <taxon>Neoteleostei</taxon>
        <taxon>Acanthomorphata</taxon>
        <taxon>Eupercaria</taxon>
        <taxon>Labriformes</taxon>
        <taxon>Labridae</taxon>
        <taxon>Xyrichtys</taxon>
    </lineage>
</organism>
<feature type="compositionally biased region" description="Basic and acidic residues" evidence="10">
    <location>
        <begin position="485"/>
        <end position="576"/>
    </location>
</feature>